<evidence type="ECO:0000313" key="1">
    <source>
        <dbReference type="EMBL" id="KYM93865.1"/>
    </source>
</evidence>
<organism evidence="1 2">
    <name type="scientific">Cyphomyrmex costatus</name>
    <dbReference type="NCBI Taxonomy" id="456900"/>
    <lineage>
        <taxon>Eukaryota</taxon>
        <taxon>Metazoa</taxon>
        <taxon>Ecdysozoa</taxon>
        <taxon>Arthropoda</taxon>
        <taxon>Hexapoda</taxon>
        <taxon>Insecta</taxon>
        <taxon>Pterygota</taxon>
        <taxon>Neoptera</taxon>
        <taxon>Endopterygota</taxon>
        <taxon>Hymenoptera</taxon>
        <taxon>Apocrita</taxon>
        <taxon>Aculeata</taxon>
        <taxon>Formicoidea</taxon>
        <taxon>Formicidae</taxon>
        <taxon>Myrmicinae</taxon>
        <taxon>Cyphomyrmex</taxon>
    </lineage>
</organism>
<proteinExistence type="predicted"/>
<dbReference type="AlphaFoldDB" id="A0A195BZU6"/>
<accession>A0A195BZU6</accession>
<keyword evidence="2" id="KW-1185">Reference proteome</keyword>
<dbReference type="Proteomes" id="UP000078542">
    <property type="component" value="Unassembled WGS sequence"/>
</dbReference>
<reference evidence="1 2" key="1">
    <citation type="submission" date="2016-03" db="EMBL/GenBank/DDBJ databases">
        <title>Cyphomyrmex costatus WGS genome.</title>
        <authorList>
            <person name="Nygaard S."/>
            <person name="Hu H."/>
            <person name="Boomsma J."/>
            <person name="Zhang G."/>
        </authorList>
    </citation>
    <scope>NUCLEOTIDE SEQUENCE [LARGE SCALE GENOMIC DNA]</scope>
    <source>
        <strain evidence="1">MS0001</strain>
        <tissue evidence="1">Whole body</tissue>
    </source>
</reference>
<dbReference type="EMBL" id="KQ978457">
    <property type="protein sequence ID" value="KYM93865.1"/>
    <property type="molecule type" value="Genomic_DNA"/>
</dbReference>
<gene>
    <name evidence="1" type="ORF">ALC62_15567</name>
</gene>
<protein>
    <submittedName>
        <fullName evidence="1">Uncharacterized protein</fullName>
    </submittedName>
</protein>
<sequence>MFRQRADEEDDRLEQPRGKFHVGIGSSQRRRCLRRQPHCGNLIGLLLDTIHQARVSCHNRQDEFSRNGAVVVPRENCTATRSIVLDVSRPCHQTSYQSSARSDYEIRSHDLRQRRFRSVGCYLRRATDLTSTYRIRAHVLSMSGDKIQMDLS</sequence>
<evidence type="ECO:0000313" key="2">
    <source>
        <dbReference type="Proteomes" id="UP000078542"/>
    </source>
</evidence>
<name>A0A195BZU6_9HYME</name>